<dbReference type="PROSITE" id="PS50404">
    <property type="entry name" value="GST_NTER"/>
    <property type="match status" value="1"/>
</dbReference>
<dbReference type="EMBL" id="MPZS01000001">
    <property type="protein sequence ID" value="OOY12915.1"/>
    <property type="molecule type" value="Genomic_DNA"/>
</dbReference>
<dbReference type="PANTHER" id="PTHR43968">
    <property type="match status" value="1"/>
</dbReference>
<dbReference type="Proteomes" id="UP000242224">
    <property type="component" value="Unassembled WGS sequence"/>
</dbReference>
<comment type="caution">
    <text evidence="2">The sequence shown here is derived from an EMBL/GenBank/DDBJ whole genome shotgun (WGS) entry which is preliminary data.</text>
</comment>
<dbReference type="InterPro" id="IPR050983">
    <property type="entry name" value="GST_Omega/HSP26"/>
</dbReference>
<dbReference type="Gene3D" id="3.40.30.10">
    <property type="entry name" value="Glutaredoxin"/>
    <property type="match status" value="1"/>
</dbReference>
<dbReference type="InterPro" id="IPR036249">
    <property type="entry name" value="Thioredoxin-like_sf"/>
</dbReference>
<evidence type="ECO:0000313" key="2">
    <source>
        <dbReference type="EMBL" id="OOY12915.1"/>
    </source>
</evidence>
<dbReference type="InterPro" id="IPR036282">
    <property type="entry name" value="Glutathione-S-Trfase_C_sf"/>
</dbReference>
<reference evidence="2 3" key="1">
    <citation type="submission" date="2016-11" db="EMBL/GenBank/DDBJ databases">
        <title>A multilocus sequence analysis scheme for characterization of bacteria in the genus Thioclava.</title>
        <authorList>
            <person name="Liu Y."/>
            <person name="Shao Z."/>
        </authorList>
    </citation>
    <scope>NUCLEOTIDE SEQUENCE [LARGE SCALE GENOMIC DNA]</scope>
    <source>
        <strain evidence="2 3">11.10-0-13</strain>
    </source>
</reference>
<dbReference type="Gene3D" id="1.20.1050.10">
    <property type="match status" value="1"/>
</dbReference>
<dbReference type="Pfam" id="PF13410">
    <property type="entry name" value="GST_C_2"/>
    <property type="match status" value="1"/>
</dbReference>
<proteinExistence type="predicted"/>
<dbReference type="RefSeq" id="WP_078573405.1">
    <property type="nucleotide sequence ID" value="NZ_MPZS01000001.1"/>
</dbReference>
<name>A0ABX3MNU2_9RHOB</name>
<feature type="domain" description="GST N-terminal" evidence="1">
    <location>
        <begin position="1"/>
        <end position="83"/>
    </location>
</feature>
<sequence length="211" mass="23941">MPILHWSPRSPYVRKAMVALHEKGLADKVETVRTHADPMIPHEGLMAINPLSKIPTLELEDGRVLFDSHVVCEWADLESVEGPTLFPADPGARLEAERDEALGTGLLDVALPWLVELKMRPEAQRSAQMLEVYRTKMNRVADWLEGHAARLTERPFDIGHISVGVALCYLDFRFDAENWRNGRPALARWHESFSARRSVQATTFRDDPRPT</sequence>
<dbReference type="SUPFAM" id="SSF52833">
    <property type="entry name" value="Thioredoxin-like"/>
    <property type="match status" value="1"/>
</dbReference>
<dbReference type="Pfam" id="PF13409">
    <property type="entry name" value="GST_N_2"/>
    <property type="match status" value="1"/>
</dbReference>
<organism evidence="2 3">
    <name type="scientific">Thioclava marina</name>
    <dbReference type="NCBI Taxonomy" id="1915077"/>
    <lineage>
        <taxon>Bacteria</taxon>
        <taxon>Pseudomonadati</taxon>
        <taxon>Pseudomonadota</taxon>
        <taxon>Alphaproteobacteria</taxon>
        <taxon>Rhodobacterales</taxon>
        <taxon>Paracoccaceae</taxon>
        <taxon>Thioclava</taxon>
    </lineage>
</organism>
<dbReference type="CDD" id="cd03205">
    <property type="entry name" value="GST_C_6"/>
    <property type="match status" value="1"/>
</dbReference>
<dbReference type="InterPro" id="IPR004045">
    <property type="entry name" value="Glutathione_S-Trfase_N"/>
</dbReference>
<accession>A0ABX3MNU2</accession>
<evidence type="ECO:0000313" key="3">
    <source>
        <dbReference type="Proteomes" id="UP000242224"/>
    </source>
</evidence>
<keyword evidence="3" id="KW-1185">Reference proteome</keyword>
<dbReference type="SUPFAM" id="SSF47616">
    <property type="entry name" value="GST C-terminal domain-like"/>
    <property type="match status" value="1"/>
</dbReference>
<dbReference type="PANTHER" id="PTHR43968:SF6">
    <property type="entry name" value="GLUTATHIONE S-TRANSFERASE OMEGA"/>
    <property type="match status" value="1"/>
</dbReference>
<protein>
    <submittedName>
        <fullName evidence="2">Glutathione S-transferase</fullName>
    </submittedName>
</protein>
<gene>
    <name evidence="2" type="ORF">BMG00_03610</name>
</gene>
<evidence type="ECO:0000259" key="1">
    <source>
        <dbReference type="PROSITE" id="PS50404"/>
    </source>
</evidence>